<evidence type="ECO:0000256" key="3">
    <source>
        <dbReference type="ARBA" id="ARBA00013208"/>
    </source>
</evidence>
<dbReference type="GO" id="GO:0006465">
    <property type="term" value="P:signal peptide processing"/>
    <property type="evidence" value="ECO:0007669"/>
    <property type="project" value="InterPro"/>
</dbReference>
<gene>
    <name evidence="11" type="ORF">B5C34_00130</name>
</gene>
<organism evidence="11 12">
    <name type="scientific">Pacificimonas flava</name>
    <dbReference type="NCBI Taxonomy" id="1234595"/>
    <lineage>
        <taxon>Bacteria</taxon>
        <taxon>Pseudomonadati</taxon>
        <taxon>Pseudomonadota</taxon>
        <taxon>Alphaproteobacteria</taxon>
        <taxon>Sphingomonadales</taxon>
        <taxon>Sphingosinicellaceae</taxon>
        <taxon>Pacificimonas</taxon>
    </lineage>
</organism>
<evidence type="ECO:0000256" key="2">
    <source>
        <dbReference type="ARBA" id="ARBA00009370"/>
    </source>
</evidence>
<keyword evidence="6 8" id="KW-0378">Hydrolase</keyword>
<sequence>MPDDANKQTAAETPAKAAKETNWLDELKHIALLALAVMAIWSFLAKPFYIPSESMLPTLLTGDRLIVTKYPYGYSYLSPFLRVLPKMEGRLFGSYPEQGDIVVLKDPVLEEDWIKRVVGLPGDTVQMRGGQLWLNGEPVPKDPLPPANIVESPNLPCDRGAPAYREPQPDGTVLCQYPRFLETLPNGRQYEVLDLQDGTAGDFTQPVTVPDGYVFLMGDNRDRSADSRFAARAHGGLGLLPVENISGRAEFITFSVDGSTELLNPATWWPAFRTERAWDSLRSLPDHVREEIE</sequence>
<name>A0A219B117_9SPHN</name>
<dbReference type="Gene3D" id="2.10.109.10">
    <property type="entry name" value="Umud Fragment, subunit A"/>
    <property type="match status" value="1"/>
</dbReference>
<comment type="catalytic activity">
    <reaction evidence="1 8">
        <text>Cleavage of hydrophobic, N-terminal signal or leader sequences from secreted and periplasmic proteins.</text>
        <dbReference type="EC" id="3.4.21.89"/>
    </reaction>
</comment>
<feature type="active site" evidence="7">
    <location>
        <position position="54"/>
    </location>
</feature>
<feature type="domain" description="Peptidase S26" evidence="10">
    <location>
        <begin position="27"/>
        <end position="253"/>
    </location>
</feature>
<dbReference type="InterPro" id="IPR019756">
    <property type="entry name" value="Pept_S26A_signal_pept_1_Ser-AS"/>
</dbReference>
<reference evidence="12" key="1">
    <citation type="submission" date="2017-05" db="EMBL/GenBank/DDBJ databases">
        <authorList>
            <person name="Lin X."/>
        </authorList>
    </citation>
    <scope>NUCLEOTIDE SEQUENCE [LARGE SCALE GENOMIC DNA]</scope>
    <source>
        <strain evidence="12">JLT2012</strain>
    </source>
</reference>
<comment type="caution">
    <text evidence="11">The sequence shown here is derived from an EMBL/GenBank/DDBJ whole genome shotgun (WGS) entry which is preliminary data.</text>
</comment>
<keyword evidence="12" id="KW-1185">Reference proteome</keyword>
<dbReference type="Pfam" id="PF10502">
    <property type="entry name" value="Peptidase_S26"/>
    <property type="match status" value="1"/>
</dbReference>
<accession>A0A219B117</accession>
<evidence type="ECO:0000256" key="5">
    <source>
        <dbReference type="ARBA" id="ARBA00022670"/>
    </source>
</evidence>
<keyword evidence="8" id="KW-1133">Transmembrane helix</keyword>
<keyword evidence="8" id="KW-0472">Membrane</keyword>
<dbReference type="InterPro" id="IPR000223">
    <property type="entry name" value="Pept_S26A_signal_pept_1"/>
</dbReference>
<dbReference type="GO" id="GO:0016020">
    <property type="term" value="C:membrane"/>
    <property type="evidence" value="ECO:0007669"/>
    <property type="project" value="UniProtKB-SubCell"/>
</dbReference>
<comment type="subcellular location">
    <subcellularLocation>
        <location evidence="9">Membrane</location>
        <topology evidence="9">Single-pass type II membrane protein</topology>
    </subcellularLocation>
</comment>
<dbReference type="InterPro" id="IPR019533">
    <property type="entry name" value="Peptidase_S26"/>
</dbReference>
<dbReference type="GO" id="GO:0009003">
    <property type="term" value="F:signal peptidase activity"/>
    <property type="evidence" value="ECO:0007669"/>
    <property type="project" value="UniProtKB-EC"/>
</dbReference>
<evidence type="ECO:0000256" key="6">
    <source>
        <dbReference type="ARBA" id="ARBA00022801"/>
    </source>
</evidence>
<evidence type="ECO:0000256" key="1">
    <source>
        <dbReference type="ARBA" id="ARBA00000677"/>
    </source>
</evidence>
<dbReference type="PROSITE" id="PS00501">
    <property type="entry name" value="SPASE_I_1"/>
    <property type="match status" value="1"/>
</dbReference>
<protein>
    <recommendedName>
        <fullName evidence="4 8">Signal peptidase I</fullName>
        <ecNumber evidence="3 8">3.4.21.89</ecNumber>
    </recommendedName>
</protein>
<dbReference type="PRINTS" id="PR00727">
    <property type="entry name" value="LEADERPTASE"/>
</dbReference>
<evidence type="ECO:0000313" key="11">
    <source>
        <dbReference type="EMBL" id="OWV32021.1"/>
    </source>
</evidence>
<dbReference type="AlphaFoldDB" id="A0A219B117"/>
<dbReference type="PANTHER" id="PTHR43390:SF1">
    <property type="entry name" value="CHLOROPLAST PROCESSING PEPTIDASE"/>
    <property type="match status" value="1"/>
</dbReference>
<evidence type="ECO:0000256" key="9">
    <source>
        <dbReference type="RuleBase" id="RU362042"/>
    </source>
</evidence>
<dbReference type="EMBL" id="NFZT01000001">
    <property type="protein sequence ID" value="OWV32021.1"/>
    <property type="molecule type" value="Genomic_DNA"/>
</dbReference>
<evidence type="ECO:0000259" key="10">
    <source>
        <dbReference type="Pfam" id="PF10502"/>
    </source>
</evidence>
<evidence type="ECO:0000256" key="8">
    <source>
        <dbReference type="RuleBase" id="RU003993"/>
    </source>
</evidence>
<feature type="transmembrane region" description="Helical" evidence="8">
    <location>
        <begin position="30"/>
        <end position="49"/>
    </location>
</feature>
<dbReference type="STRING" id="1234595.C725_1574"/>
<dbReference type="PROSITE" id="PS00760">
    <property type="entry name" value="SPASE_I_2"/>
    <property type="match status" value="1"/>
</dbReference>
<evidence type="ECO:0000256" key="4">
    <source>
        <dbReference type="ARBA" id="ARBA00019232"/>
    </source>
</evidence>
<comment type="similarity">
    <text evidence="2 9">Belongs to the peptidase S26 family.</text>
</comment>
<evidence type="ECO:0000313" key="12">
    <source>
        <dbReference type="Proteomes" id="UP000198462"/>
    </source>
</evidence>
<dbReference type="OrthoDB" id="9815782at2"/>
<keyword evidence="5 8" id="KW-0645">Protease</keyword>
<dbReference type="SUPFAM" id="SSF51306">
    <property type="entry name" value="LexA/Signal peptidase"/>
    <property type="match status" value="1"/>
</dbReference>
<feature type="active site" evidence="7">
    <location>
        <position position="115"/>
    </location>
</feature>
<dbReference type="GO" id="GO:0004252">
    <property type="term" value="F:serine-type endopeptidase activity"/>
    <property type="evidence" value="ECO:0007669"/>
    <property type="project" value="InterPro"/>
</dbReference>
<dbReference type="CDD" id="cd06530">
    <property type="entry name" value="S26_SPase_I"/>
    <property type="match status" value="1"/>
</dbReference>
<proteinExistence type="inferred from homology"/>
<evidence type="ECO:0000256" key="7">
    <source>
        <dbReference type="PIRSR" id="PIRSR600223-1"/>
    </source>
</evidence>
<dbReference type="InterPro" id="IPR036286">
    <property type="entry name" value="LexA/Signal_pep-like_sf"/>
</dbReference>
<dbReference type="EC" id="3.4.21.89" evidence="3 8"/>
<keyword evidence="8" id="KW-0812">Transmembrane</keyword>
<dbReference type="Proteomes" id="UP000198462">
    <property type="component" value="Unassembled WGS sequence"/>
</dbReference>
<dbReference type="InterPro" id="IPR019757">
    <property type="entry name" value="Pept_S26A_signal_pept_1_Lys-AS"/>
</dbReference>
<dbReference type="PANTHER" id="PTHR43390">
    <property type="entry name" value="SIGNAL PEPTIDASE I"/>
    <property type="match status" value="1"/>
</dbReference>
<dbReference type="NCBIfam" id="TIGR02227">
    <property type="entry name" value="sigpep_I_bact"/>
    <property type="match status" value="1"/>
</dbReference>